<gene>
    <name evidence="1" type="ORF">LZI70_16265</name>
</gene>
<dbReference type="Proteomes" id="UP001059120">
    <property type="component" value="Chromosome 2"/>
</dbReference>
<dbReference type="RefSeq" id="WP_255232702.1">
    <property type="nucleotide sequence ID" value="NZ_CP090615.1"/>
</dbReference>
<protein>
    <submittedName>
        <fullName evidence="1">Uncharacterized protein</fullName>
    </submittedName>
</protein>
<name>A0ABY5G9X5_VIBPE</name>
<sequence>MEWAIAIISALLGAVVGGGVGHSMTVRLFNERANLHEKALYSEFEIILEKYVKDLPVKLSDFSDPIKESYVTSVPILDMSIVDAISVELTGTNKVLNKEVRKLVAHTRQFSVCLVDLAVEREKVNNFSEQDTKKFIAITKQMIVIEIQMIFYMHKLITERENFHFGDYSNIEMAKVASELGSIPFSQYSWNTILPREKNS</sequence>
<proteinExistence type="predicted"/>
<organism evidence="1 2">
    <name type="scientific">Vibrio pelagius</name>
    <dbReference type="NCBI Taxonomy" id="28169"/>
    <lineage>
        <taxon>Bacteria</taxon>
        <taxon>Pseudomonadati</taxon>
        <taxon>Pseudomonadota</taxon>
        <taxon>Gammaproteobacteria</taxon>
        <taxon>Vibrionales</taxon>
        <taxon>Vibrionaceae</taxon>
        <taxon>Vibrio</taxon>
    </lineage>
</organism>
<evidence type="ECO:0000313" key="1">
    <source>
        <dbReference type="EMBL" id="UTT86973.1"/>
    </source>
</evidence>
<reference evidence="1" key="1">
    <citation type="submission" date="2022-01" db="EMBL/GenBank/DDBJ databases">
        <title>Alginate degradation mechanism of Vibrio pelagius WXL662.</title>
        <authorList>
            <person name="He X."/>
        </authorList>
    </citation>
    <scope>NUCLEOTIDE SEQUENCE</scope>
    <source>
        <strain evidence="1">WXL662</strain>
    </source>
</reference>
<keyword evidence="2" id="KW-1185">Reference proteome</keyword>
<accession>A0ABY5G9X5</accession>
<evidence type="ECO:0000313" key="2">
    <source>
        <dbReference type="Proteomes" id="UP001059120"/>
    </source>
</evidence>
<dbReference type="EMBL" id="CP090615">
    <property type="protein sequence ID" value="UTT86973.1"/>
    <property type="molecule type" value="Genomic_DNA"/>
</dbReference>